<keyword evidence="7 11" id="KW-0547">Nucleotide-binding</keyword>
<evidence type="ECO:0000256" key="1">
    <source>
        <dbReference type="ARBA" id="ARBA00002324"/>
    </source>
</evidence>
<gene>
    <name evidence="11" type="primary">nadD</name>
    <name evidence="13" type="ORF">C5471_13465</name>
</gene>
<dbReference type="PANTHER" id="PTHR39321">
    <property type="entry name" value="NICOTINATE-NUCLEOTIDE ADENYLYLTRANSFERASE-RELATED"/>
    <property type="match status" value="1"/>
</dbReference>
<keyword evidence="14" id="KW-1185">Reference proteome</keyword>
<feature type="domain" description="Cytidyltransferase-like" evidence="12">
    <location>
        <begin position="21"/>
        <end position="200"/>
    </location>
</feature>
<evidence type="ECO:0000256" key="11">
    <source>
        <dbReference type="HAMAP-Rule" id="MF_00244"/>
    </source>
</evidence>
<keyword evidence="6 11" id="KW-0548">Nucleotidyltransferase</keyword>
<comment type="caution">
    <text evidence="13">The sequence shown here is derived from an EMBL/GenBank/DDBJ whole genome shotgun (WGS) entry which is preliminary data.</text>
</comment>
<dbReference type="EC" id="2.7.7.18" evidence="11"/>
<dbReference type="NCBIfam" id="TIGR00125">
    <property type="entry name" value="cyt_tran_rel"/>
    <property type="match status" value="1"/>
</dbReference>
<reference evidence="13 14" key="1">
    <citation type="submission" date="2018-02" db="EMBL/GenBank/DDBJ databases">
        <authorList>
            <person name="Machado R.A."/>
        </authorList>
    </citation>
    <scope>NUCLEOTIDE SEQUENCE [LARGE SCALE GENOMIC DNA]</scope>
    <source>
        <strain evidence="13 14">T327</strain>
    </source>
</reference>
<dbReference type="Gene3D" id="3.40.50.620">
    <property type="entry name" value="HUPs"/>
    <property type="match status" value="1"/>
</dbReference>
<dbReference type="InterPro" id="IPR004821">
    <property type="entry name" value="Cyt_trans-like"/>
</dbReference>
<keyword evidence="5 11" id="KW-0808">Transferase</keyword>
<dbReference type="HAMAP" id="MF_00244">
    <property type="entry name" value="NaMN_adenylyltr"/>
    <property type="match status" value="1"/>
</dbReference>
<evidence type="ECO:0000256" key="4">
    <source>
        <dbReference type="ARBA" id="ARBA00022642"/>
    </source>
</evidence>
<keyword evidence="8 11" id="KW-0067">ATP-binding</keyword>
<dbReference type="RefSeq" id="WP_133816177.1">
    <property type="nucleotide sequence ID" value="NZ_CAWPIF010000026.1"/>
</dbReference>
<dbReference type="SUPFAM" id="SSF52374">
    <property type="entry name" value="Nucleotidylyl transferase"/>
    <property type="match status" value="1"/>
</dbReference>
<evidence type="ECO:0000256" key="6">
    <source>
        <dbReference type="ARBA" id="ARBA00022695"/>
    </source>
</evidence>
<dbReference type="PANTHER" id="PTHR39321:SF3">
    <property type="entry name" value="PHOSPHOPANTETHEINE ADENYLYLTRANSFERASE"/>
    <property type="match status" value="1"/>
</dbReference>
<evidence type="ECO:0000256" key="2">
    <source>
        <dbReference type="ARBA" id="ARBA00005019"/>
    </source>
</evidence>
<dbReference type="InterPro" id="IPR005248">
    <property type="entry name" value="NadD/NMNAT"/>
</dbReference>
<keyword evidence="9 11" id="KW-0520">NAD</keyword>
<evidence type="ECO:0000256" key="3">
    <source>
        <dbReference type="ARBA" id="ARBA00009014"/>
    </source>
</evidence>
<evidence type="ECO:0000256" key="10">
    <source>
        <dbReference type="ARBA" id="ARBA00048721"/>
    </source>
</evidence>
<evidence type="ECO:0000256" key="7">
    <source>
        <dbReference type="ARBA" id="ARBA00022741"/>
    </source>
</evidence>
<comment type="pathway">
    <text evidence="2 11">Cofactor biosynthesis; NAD(+) biosynthesis; deamido-NAD(+) from nicotinate D-ribonucleotide: step 1/1.</text>
</comment>
<evidence type="ECO:0000256" key="8">
    <source>
        <dbReference type="ARBA" id="ARBA00022840"/>
    </source>
</evidence>
<sequence>MSHAIDSICPTCPTHPVIQALFGGTFDPIHYGHLHSVEALAHQTGLKQVILLPNHVPPHRPQPEATAQQRLEMVRLAVQDNPLFTVDTRELERTTPSYTIDTLGSFRQEFGENQPLAFIIGQDALLSLHTWHRWQELLNICHLLVCARPSYQTQLSTTEMQQWLTQHQISDPALLSRKPNGYVYLADTPLLHISATDIRQCLQQGLSCDDLLSPSVQKYINSQGLYRQ</sequence>
<protein>
    <recommendedName>
        <fullName evidence="11">Probable nicotinate-nucleotide adenylyltransferase</fullName>
        <ecNumber evidence="11">2.7.7.18</ecNumber>
    </recommendedName>
    <alternativeName>
        <fullName evidence="11">Deamido-NAD(+) diphosphorylase</fullName>
    </alternativeName>
    <alternativeName>
        <fullName evidence="11">Deamido-NAD(+) pyrophosphorylase</fullName>
    </alternativeName>
    <alternativeName>
        <fullName evidence="11">Nicotinate mononucleotide adenylyltransferase</fullName>
        <shortName evidence="11">NaMN adenylyltransferase</shortName>
    </alternativeName>
</protein>
<comment type="similarity">
    <text evidence="3 11">Belongs to the NadD family.</text>
</comment>
<keyword evidence="4 11" id="KW-0662">Pyridine nucleotide biosynthesis</keyword>
<dbReference type="NCBIfam" id="NF000839">
    <property type="entry name" value="PRK00071.1-1"/>
    <property type="match status" value="1"/>
</dbReference>
<comment type="function">
    <text evidence="1 11">Catalyzes the reversible adenylation of nicotinate mononucleotide (NaMN) to nicotinic acid adenine dinucleotide (NaAD).</text>
</comment>
<accession>A0ABX0GK87</accession>
<dbReference type="CDD" id="cd02165">
    <property type="entry name" value="NMNAT"/>
    <property type="match status" value="1"/>
</dbReference>
<dbReference type="Pfam" id="PF01467">
    <property type="entry name" value="CTP_transf_like"/>
    <property type="match status" value="1"/>
</dbReference>
<dbReference type="Proteomes" id="UP000697802">
    <property type="component" value="Unassembled WGS sequence"/>
</dbReference>
<dbReference type="NCBIfam" id="NF000840">
    <property type="entry name" value="PRK00071.1-3"/>
    <property type="match status" value="1"/>
</dbReference>
<evidence type="ECO:0000256" key="9">
    <source>
        <dbReference type="ARBA" id="ARBA00023027"/>
    </source>
</evidence>
<comment type="catalytic activity">
    <reaction evidence="10 11">
        <text>nicotinate beta-D-ribonucleotide + ATP + H(+) = deamido-NAD(+) + diphosphate</text>
        <dbReference type="Rhea" id="RHEA:22860"/>
        <dbReference type="ChEBI" id="CHEBI:15378"/>
        <dbReference type="ChEBI" id="CHEBI:30616"/>
        <dbReference type="ChEBI" id="CHEBI:33019"/>
        <dbReference type="ChEBI" id="CHEBI:57502"/>
        <dbReference type="ChEBI" id="CHEBI:58437"/>
        <dbReference type="EC" id="2.7.7.18"/>
    </reaction>
</comment>
<evidence type="ECO:0000256" key="5">
    <source>
        <dbReference type="ARBA" id="ARBA00022679"/>
    </source>
</evidence>
<proteinExistence type="inferred from homology"/>
<dbReference type="InterPro" id="IPR014729">
    <property type="entry name" value="Rossmann-like_a/b/a_fold"/>
</dbReference>
<evidence type="ECO:0000313" key="13">
    <source>
        <dbReference type="EMBL" id="NHB88658.1"/>
    </source>
</evidence>
<evidence type="ECO:0000259" key="12">
    <source>
        <dbReference type="Pfam" id="PF01467"/>
    </source>
</evidence>
<dbReference type="NCBIfam" id="TIGR00482">
    <property type="entry name" value="nicotinate (nicotinamide) nucleotide adenylyltransferase"/>
    <property type="match status" value="1"/>
</dbReference>
<organism evidence="13 14">
    <name type="scientific">Photorhabdus tasmaniensis</name>
    <dbReference type="NCBI Taxonomy" id="1004159"/>
    <lineage>
        <taxon>Bacteria</taxon>
        <taxon>Pseudomonadati</taxon>
        <taxon>Pseudomonadota</taxon>
        <taxon>Gammaproteobacteria</taxon>
        <taxon>Enterobacterales</taxon>
        <taxon>Morganellaceae</taxon>
        <taxon>Photorhabdus</taxon>
    </lineage>
</organism>
<dbReference type="GO" id="GO:0016779">
    <property type="term" value="F:nucleotidyltransferase activity"/>
    <property type="evidence" value="ECO:0007669"/>
    <property type="project" value="UniProtKB-KW"/>
</dbReference>
<evidence type="ECO:0000313" key="14">
    <source>
        <dbReference type="Proteomes" id="UP000697802"/>
    </source>
</evidence>
<name>A0ABX0GK87_9GAMM</name>
<dbReference type="EMBL" id="PUJU01000026">
    <property type="protein sequence ID" value="NHB88658.1"/>
    <property type="molecule type" value="Genomic_DNA"/>
</dbReference>